<organism evidence="1 2">
    <name type="scientific">Vagococcus fluvialis</name>
    <dbReference type="NCBI Taxonomy" id="2738"/>
    <lineage>
        <taxon>Bacteria</taxon>
        <taxon>Bacillati</taxon>
        <taxon>Bacillota</taxon>
        <taxon>Bacilli</taxon>
        <taxon>Lactobacillales</taxon>
        <taxon>Enterococcaceae</taxon>
        <taxon>Vagococcus</taxon>
    </lineage>
</organism>
<sequence>MINNKTKKVKIIRQVIAEETGMSFHKTETISVDDSFDLHDDYYAYILGEKTDANGNQVYSAMIGKNKLVRFADVVDIEVVDKELVEEG</sequence>
<gene>
    <name evidence="1" type="ORF">HED35_03655</name>
</gene>
<dbReference type="RefSeq" id="WP_167806432.1">
    <property type="nucleotide sequence ID" value="NZ_JAAVMB010000003.1"/>
</dbReference>
<name>A0A7X6D7H1_9ENTE</name>
<dbReference type="AlphaFoldDB" id="A0A7X6D7H1"/>
<protein>
    <submittedName>
        <fullName evidence="1">Uncharacterized protein</fullName>
    </submittedName>
</protein>
<evidence type="ECO:0000313" key="2">
    <source>
        <dbReference type="Proteomes" id="UP000521358"/>
    </source>
</evidence>
<accession>A0A7X6D7H1</accession>
<dbReference type="Proteomes" id="UP000521358">
    <property type="component" value="Unassembled WGS sequence"/>
</dbReference>
<proteinExistence type="predicted"/>
<reference evidence="1 2" key="1">
    <citation type="submission" date="2020-03" db="EMBL/GenBank/DDBJ databases">
        <title>Bacterial samples isolated from urine from healthy bovine heifers (Gyr breed).</title>
        <authorList>
            <person name="Giannattasio-Ferraz S."/>
            <person name="Maskeri L."/>
            <person name="Penido A."/>
            <person name="Barbosa-Stancioli E.F."/>
            <person name="Putonti C."/>
        </authorList>
    </citation>
    <scope>NUCLEOTIDE SEQUENCE [LARGE SCALE GENOMIC DNA]</scope>
    <source>
        <strain evidence="1 2">UFMG-H7</strain>
    </source>
</reference>
<comment type="caution">
    <text evidence="1">The sequence shown here is derived from an EMBL/GenBank/DDBJ whole genome shotgun (WGS) entry which is preliminary data.</text>
</comment>
<evidence type="ECO:0000313" key="1">
    <source>
        <dbReference type="EMBL" id="NKC67174.1"/>
    </source>
</evidence>
<dbReference type="EMBL" id="JAAVMB010000003">
    <property type="protein sequence ID" value="NKC67174.1"/>
    <property type="molecule type" value="Genomic_DNA"/>
</dbReference>